<keyword evidence="7" id="KW-0460">Magnesium</keyword>
<reference evidence="8" key="1">
    <citation type="submission" date="2024-06" db="EMBL/GenBank/DDBJ databases">
        <title>Diversity, functionality, and evolutionary history of bacterial symbionts in false click beetles (Coleoptera, Throscidae).</title>
        <authorList>
            <person name="Wierz J.C."/>
            <person name="Malm H."/>
            <person name="Kaltenpoth M."/>
            <person name="Engl T."/>
        </authorList>
    </citation>
    <scope>NUCLEOTIDE SEQUENCE</scope>
    <source>
        <strain evidence="8">Ttur</strain>
    </source>
</reference>
<dbReference type="Gene3D" id="3.40.50.300">
    <property type="entry name" value="P-loop containing nucleotide triphosphate hydrolases"/>
    <property type="match status" value="1"/>
</dbReference>
<comment type="subcellular location">
    <subcellularLocation>
        <location evidence="7">Cytoplasm</location>
    </subcellularLocation>
</comment>
<accession>A0AAU7ZXR1</accession>
<dbReference type="EMBL" id="CP158689">
    <property type="protein sequence ID" value="XCC45350.1"/>
    <property type="molecule type" value="Genomic_DNA"/>
</dbReference>
<comment type="similarity">
    <text evidence="7">Belongs to the shikimate kinase family.</text>
</comment>
<keyword evidence="7" id="KW-0479">Metal-binding</keyword>
<evidence type="ECO:0000256" key="4">
    <source>
        <dbReference type="ARBA" id="ARBA00022777"/>
    </source>
</evidence>
<dbReference type="GO" id="GO:0005829">
    <property type="term" value="C:cytosol"/>
    <property type="evidence" value="ECO:0007669"/>
    <property type="project" value="TreeGrafter"/>
</dbReference>
<comment type="pathway">
    <text evidence="7">Metabolic intermediate biosynthesis; chorismate biosynthesis; chorismate from D-erythrose 4-phosphate and phosphoenolpyruvate: step 5/7.</text>
</comment>
<comment type="function">
    <text evidence="7">Catalyzes the specific phosphorylation of the 3-hydroxyl group of shikimic acid using ATP as a cosubstrate.</text>
</comment>
<dbReference type="GO" id="GO:0005524">
    <property type="term" value="F:ATP binding"/>
    <property type="evidence" value="ECO:0007669"/>
    <property type="project" value="UniProtKB-UniRule"/>
</dbReference>
<keyword evidence="6 7" id="KW-0057">Aromatic amino acid biosynthesis</keyword>
<dbReference type="SUPFAM" id="SSF52540">
    <property type="entry name" value="P-loop containing nucleoside triphosphate hydrolases"/>
    <property type="match status" value="1"/>
</dbReference>
<comment type="catalytic activity">
    <reaction evidence="7">
        <text>shikimate + ATP = 3-phosphoshikimate + ADP + H(+)</text>
        <dbReference type="Rhea" id="RHEA:13121"/>
        <dbReference type="ChEBI" id="CHEBI:15378"/>
        <dbReference type="ChEBI" id="CHEBI:30616"/>
        <dbReference type="ChEBI" id="CHEBI:36208"/>
        <dbReference type="ChEBI" id="CHEBI:145989"/>
        <dbReference type="ChEBI" id="CHEBI:456216"/>
        <dbReference type="EC" id="2.7.1.71"/>
    </reaction>
</comment>
<dbReference type="GO" id="GO:0008652">
    <property type="term" value="P:amino acid biosynthetic process"/>
    <property type="evidence" value="ECO:0007669"/>
    <property type="project" value="UniProtKB-KW"/>
</dbReference>
<feature type="binding site" evidence="7">
    <location>
        <position position="140"/>
    </location>
    <ligand>
        <name>substrate</name>
    </ligand>
</feature>
<dbReference type="AlphaFoldDB" id="A0AAU7ZXR1"/>
<keyword evidence="7" id="KW-0963">Cytoplasm</keyword>
<keyword evidence="3 7" id="KW-0547">Nucleotide-binding</keyword>
<evidence type="ECO:0000256" key="5">
    <source>
        <dbReference type="ARBA" id="ARBA00022840"/>
    </source>
</evidence>
<feature type="binding site" evidence="7">
    <location>
        <position position="14"/>
    </location>
    <ligand>
        <name>Mg(2+)</name>
        <dbReference type="ChEBI" id="CHEBI:18420"/>
    </ligand>
</feature>
<keyword evidence="2 7" id="KW-0808">Transferase</keyword>
<organism evidence="8">
    <name type="scientific">Candidatus Shikimatogenerans sp. Ttur</name>
    <dbReference type="NCBI Taxonomy" id="3158569"/>
    <lineage>
        <taxon>Bacteria</taxon>
        <taxon>Pseudomonadati</taxon>
        <taxon>Bacteroidota</taxon>
        <taxon>Flavobacteriia</taxon>
        <taxon>Flavobacteriales</taxon>
        <taxon>Candidatus Shikimatogenerans</taxon>
    </lineage>
</organism>
<keyword evidence="4 7" id="KW-0418">Kinase</keyword>
<feature type="binding site" evidence="7">
    <location>
        <position position="56"/>
    </location>
    <ligand>
        <name>substrate</name>
    </ligand>
</feature>
<dbReference type="GO" id="GO:0000287">
    <property type="term" value="F:magnesium ion binding"/>
    <property type="evidence" value="ECO:0007669"/>
    <property type="project" value="UniProtKB-UniRule"/>
</dbReference>
<sequence length="175" mass="21124">MKISIIGYMGIGKTFIGKKISRILNYKFYDLDKYIENKYKNNLNKIFKFYGEYIFRKIEHKYLIKILKKKINIILSLGGGTPCYNNNIKILNKKSLTVYLSGNVNFLYNRLIIKKNKRPIISHYNNFFLKKFIIKHINKRKFFYNKSLIKVKIKNNKYKKIINKILFKINKYVKL</sequence>
<evidence type="ECO:0000256" key="2">
    <source>
        <dbReference type="ARBA" id="ARBA00022679"/>
    </source>
</evidence>
<dbReference type="InterPro" id="IPR027417">
    <property type="entry name" value="P-loop_NTPase"/>
</dbReference>
<protein>
    <recommendedName>
        <fullName evidence="7">Shikimate kinase</fullName>
        <shortName evidence="7">SK</shortName>
        <ecNumber evidence="7">2.7.1.71</ecNumber>
    </recommendedName>
</protein>
<feature type="binding site" evidence="7">
    <location>
        <position position="79"/>
    </location>
    <ligand>
        <name>substrate</name>
    </ligand>
</feature>
<dbReference type="GO" id="GO:0004765">
    <property type="term" value="F:shikimate kinase activity"/>
    <property type="evidence" value="ECO:0007669"/>
    <property type="project" value="UniProtKB-UniRule"/>
</dbReference>
<dbReference type="PANTHER" id="PTHR21087">
    <property type="entry name" value="SHIKIMATE KINASE"/>
    <property type="match status" value="1"/>
</dbReference>
<comment type="caution">
    <text evidence="7">Lacks conserved residue(s) required for the propagation of feature annotation.</text>
</comment>
<dbReference type="InterPro" id="IPR031322">
    <property type="entry name" value="Shikimate/glucono_kinase"/>
</dbReference>
<dbReference type="InterPro" id="IPR000623">
    <property type="entry name" value="Shikimate_kinase/TSH1"/>
</dbReference>
<dbReference type="Pfam" id="PF01202">
    <property type="entry name" value="SKI"/>
    <property type="match status" value="1"/>
</dbReference>
<evidence type="ECO:0000256" key="1">
    <source>
        <dbReference type="ARBA" id="ARBA00022605"/>
    </source>
</evidence>
<keyword evidence="5 7" id="KW-0067">ATP-binding</keyword>
<evidence type="ECO:0000256" key="6">
    <source>
        <dbReference type="ARBA" id="ARBA00023141"/>
    </source>
</evidence>
<feature type="binding site" evidence="7">
    <location>
        <begin position="10"/>
        <end position="15"/>
    </location>
    <ligand>
        <name>ATP</name>
        <dbReference type="ChEBI" id="CHEBI:30616"/>
    </ligand>
</feature>
<keyword evidence="1 7" id="KW-0028">Amino-acid biosynthesis</keyword>
<feature type="binding site" evidence="7">
    <location>
        <position position="32"/>
    </location>
    <ligand>
        <name>substrate</name>
    </ligand>
</feature>
<evidence type="ECO:0000256" key="3">
    <source>
        <dbReference type="ARBA" id="ARBA00022741"/>
    </source>
</evidence>
<evidence type="ECO:0000313" key="8">
    <source>
        <dbReference type="EMBL" id="XCC45350.1"/>
    </source>
</evidence>
<gene>
    <name evidence="7" type="primary">aroK</name>
    <name evidence="8" type="ORF">ABUS76_00295</name>
</gene>
<dbReference type="PRINTS" id="PR01100">
    <property type="entry name" value="SHIKIMTKNASE"/>
</dbReference>
<proteinExistence type="inferred from homology"/>
<name>A0AAU7ZXR1_9FLAO</name>
<evidence type="ECO:0000256" key="7">
    <source>
        <dbReference type="HAMAP-Rule" id="MF_00109"/>
    </source>
</evidence>
<dbReference type="GO" id="GO:0009423">
    <property type="term" value="P:chorismate biosynthetic process"/>
    <property type="evidence" value="ECO:0007669"/>
    <property type="project" value="UniProtKB-UniRule"/>
</dbReference>
<comment type="cofactor">
    <cofactor evidence="7">
        <name>Mg(2+)</name>
        <dbReference type="ChEBI" id="CHEBI:18420"/>
    </cofactor>
    <text evidence="7">Binds 1 Mg(2+) ion per subunit.</text>
</comment>
<dbReference type="HAMAP" id="MF_00109">
    <property type="entry name" value="Shikimate_kinase"/>
    <property type="match status" value="1"/>
</dbReference>
<dbReference type="GO" id="GO:0009073">
    <property type="term" value="P:aromatic amino acid family biosynthetic process"/>
    <property type="evidence" value="ECO:0007669"/>
    <property type="project" value="UniProtKB-KW"/>
</dbReference>
<dbReference type="EC" id="2.7.1.71" evidence="7"/>
<feature type="binding site" evidence="7">
    <location>
        <position position="118"/>
    </location>
    <ligand>
        <name>ATP</name>
        <dbReference type="ChEBI" id="CHEBI:30616"/>
    </ligand>
</feature>
<comment type="subunit">
    <text evidence="7">Monomer.</text>
</comment>
<dbReference type="PANTHER" id="PTHR21087:SF16">
    <property type="entry name" value="SHIKIMATE KINASE 1, CHLOROPLASTIC"/>
    <property type="match status" value="1"/>
</dbReference>